<evidence type="ECO:0000256" key="5">
    <source>
        <dbReference type="ARBA" id="ARBA00032875"/>
    </source>
</evidence>
<keyword evidence="3" id="KW-0276">Fatty acid metabolism</keyword>
<dbReference type="Pfam" id="PF00501">
    <property type="entry name" value="AMP-binding"/>
    <property type="match status" value="1"/>
</dbReference>
<dbReference type="AlphaFoldDB" id="A0A7I7LI64"/>
<evidence type="ECO:0000256" key="1">
    <source>
        <dbReference type="ARBA" id="ARBA00006432"/>
    </source>
</evidence>
<name>A0A7I7LI64_9MYCO</name>
<dbReference type="Gene3D" id="3.40.50.12780">
    <property type="entry name" value="N-terminal domain of ligase-like"/>
    <property type="match status" value="1"/>
</dbReference>
<proteinExistence type="inferred from homology"/>
<dbReference type="SUPFAM" id="SSF56801">
    <property type="entry name" value="Acetyl-CoA synthetase-like"/>
    <property type="match status" value="1"/>
</dbReference>
<dbReference type="InterPro" id="IPR042099">
    <property type="entry name" value="ANL_N_sf"/>
</dbReference>
<dbReference type="GO" id="GO:0016020">
    <property type="term" value="C:membrane"/>
    <property type="evidence" value="ECO:0007669"/>
    <property type="project" value="TreeGrafter"/>
</dbReference>
<evidence type="ECO:0000256" key="4">
    <source>
        <dbReference type="ARBA" id="ARBA00023098"/>
    </source>
</evidence>
<dbReference type="InterPro" id="IPR000873">
    <property type="entry name" value="AMP-dep_synth/lig_dom"/>
</dbReference>
<evidence type="ECO:0000256" key="3">
    <source>
        <dbReference type="ARBA" id="ARBA00022832"/>
    </source>
</evidence>
<keyword evidence="2 7" id="KW-0436">Ligase</keyword>
<keyword evidence="4" id="KW-0443">Lipid metabolism</keyword>
<comment type="similarity">
    <text evidence="1">Belongs to the ATP-dependent AMP-binding enzyme family.</text>
</comment>
<protein>
    <recommendedName>
        <fullName evidence="5">Acyl-CoA synthetase</fullName>
    </recommendedName>
</protein>
<dbReference type="Proteomes" id="UP000467164">
    <property type="component" value="Chromosome"/>
</dbReference>
<dbReference type="PANTHER" id="PTHR43272:SF32">
    <property type="entry name" value="AMP-DEPENDENT SYNTHETASE_LIGASE DOMAIN-CONTAINING PROTEIN"/>
    <property type="match status" value="1"/>
</dbReference>
<evidence type="ECO:0000259" key="6">
    <source>
        <dbReference type="Pfam" id="PF00501"/>
    </source>
</evidence>
<dbReference type="KEGG" id="msho:MSHO_47890"/>
<dbReference type="InterPro" id="IPR020845">
    <property type="entry name" value="AMP-binding_CS"/>
</dbReference>
<dbReference type="Pfam" id="PF23562">
    <property type="entry name" value="AMP-binding_C_3"/>
    <property type="match status" value="1"/>
</dbReference>
<organism evidence="7 8">
    <name type="scientific">Mycobacterium shottsii</name>
    <dbReference type="NCBI Taxonomy" id="133549"/>
    <lineage>
        <taxon>Bacteria</taxon>
        <taxon>Bacillati</taxon>
        <taxon>Actinomycetota</taxon>
        <taxon>Actinomycetes</taxon>
        <taxon>Mycobacteriales</taxon>
        <taxon>Mycobacteriaceae</taxon>
        <taxon>Mycobacterium</taxon>
        <taxon>Mycobacterium ulcerans group</taxon>
    </lineage>
</organism>
<dbReference type="PROSITE" id="PS00455">
    <property type="entry name" value="AMP_BINDING"/>
    <property type="match status" value="1"/>
</dbReference>
<evidence type="ECO:0000256" key="2">
    <source>
        <dbReference type="ARBA" id="ARBA00022598"/>
    </source>
</evidence>
<feature type="domain" description="AMP-dependent synthetase/ligase" evidence="6">
    <location>
        <begin position="24"/>
        <end position="429"/>
    </location>
</feature>
<dbReference type="CDD" id="cd05907">
    <property type="entry name" value="VL_LC_FACS_like"/>
    <property type="match status" value="1"/>
</dbReference>
<dbReference type="PANTHER" id="PTHR43272">
    <property type="entry name" value="LONG-CHAIN-FATTY-ACID--COA LIGASE"/>
    <property type="match status" value="1"/>
</dbReference>
<dbReference type="RefSeq" id="WP_198965602.1">
    <property type="nucleotide sequence ID" value="NZ_AP022572.1"/>
</dbReference>
<dbReference type="GO" id="GO:0004467">
    <property type="term" value="F:long-chain fatty acid-CoA ligase activity"/>
    <property type="evidence" value="ECO:0007669"/>
    <property type="project" value="TreeGrafter"/>
</dbReference>
<evidence type="ECO:0000313" key="8">
    <source>
        <dbReference type="Proteomes" id="UP000467164"/>
    </source>
</evidence>
<sequence length="617" mass="66353">MSKGDLAVIRHPSGVSVSTLPQAFQQTAAVAPDSVAIRTVGNQAVLTWRQYADRVRRIAAGLAALGVERGHTVGIMLRNRPESHLVDTAVLHLGAIPFSIYNTSAPDQIKYLFSNAENKVVFTEKDFLPAINAAVADLAHVIVIDADADADADAGMSLEQLESSGAKTDFNFDATWESVRPDDIATLIYTSGTTGPPKGVELTHANVIAEFSAIVELLGMQPTDRITSYLPHAHVADRVTAHYANMVFGVQVTDVADVKAIAEALPDARPTLWLGVPRVWHKIQAGIETKLAEAGGARKRLAYWAIDTCIRAARQTLSAKSISPALAISHKIADRLVLAKVREALGLDQLRWGVTGAAAMPIETLEFFWGLGIPVYEVWGESECVGGATSNRRDAIKLGSVGKPLRGVEVKVAGDGELLIRGPIVMRGYRHQPERTAEAIDADGWLYTGDIGTIDAQGFVTIVDRKKELLVNESGKNLSPSNIERAIQADCPLIDQVVAFGDARPYVTALVVLDRDTAAAQAAALGMADPSAAAFAQSRQAREMLTTAVREGNSKLSRVEQIKRFIIIGTAWDPGGDELTPTMKLKRKPIAQKYSTEIDKLYAATPGPEIVDLSKPD</sequence>
<accession>A0A7I7LI64</accession>
<gene>
    <name evidence="7" type="primary">fadD11_2</name>
    <name evidence="7" type="ORF">MSHO_47890</name>
</gene>
<keyword evidence="8" id="KW-1185">Reference proteome</keyword>
<dbReference type="EMBL" id="AP022572">
    <property type="protein sequence ID" value="BBX59444.1"/>
    <property type="molecule type" value="Genomic_DNA"/>
</dbReference>
<reference evidence="7 8" key="1">
    <citation type="journal article" date="2019" name="Emerg. Microbes Infect.">
        <title>Comprehensive subspecies identification of 175 nontuberculous mycobacteria species based on 7547 genomic profiles.</title>
        <authorList>
            <person name="Matsumoto Y."/>
            <person name="Kinjo T."/>
            <person name="Motooka D."/>
            <person name="Nabeya D."/>
            <person name="Jung N."/>
            <person name="Uechi K."/>
            <person name="Horii T."/>
            <person name="Iida T."/>
            <person name="Fujita J."/>
            <person name="Nakamura S."/>
        </authorList>
    </citation>
    <scope>NUCLEOTIDE SEQUENCE [LARGE SCALE GENOMIC DNA]</scope>
    <source>
        <strain evidence="7 8">JCM 12657</strain>
    </source>
</reference>
<evidence type="ECO:0000313" key="7">
    <source>
        <dbReference type="EMBL" id="BBX59444.1"/>
    </source>
</evidence>